<comment type="caution">
    <text evidence="3">The sequence shown here is derived from an EMBL/GenBank/DDBJ whole genome shotgun (WGS) entry which is preliminary data.</text>
</comment>
<dbReference type="Pfam" id="PF20233">
    <property type="entry name" value="DUF6590"/>
    <property type="match status" value="1"/>
</dbReference>
<organism evidence="3 4">
    <name type="scientific">Cladosporium halotolerans</name>
    <dbReference type="NCBI Taxonomy" id="1052096"/>
    <lineage>
        <taxon>Eukaryota</taxon>
        <taxon>Fungi</taxon>
        <taxon>Dikarya</taxon>
        <taxon>Ascomycota</taxon>
        <taxon>Pezizomycotina</taxon>
        <taxon>Dothideomycetes</taxon>
        <taxon>Dothideomycetidae</taxon>
        <taxon>Cladosporiales</taxon>
        <taxon>Cladosporiaceae</taxon>
        <taxon>Cladosporium</taxon>
    </lineage>
</organism>
<dbReference type="AlphaFoldDB" id="A0AB34KI08"/>
<accession>A0AB34KI08</accession>
<evidence type="ECO:0000313" key="3">
    <source>
        <dbReference type="EMBL" id="KAL1583637.1"/>
    </source>
</evidence>
<dbReference type="Proteomes" id="UP000803884">
    <property type="component" value="Unassembled WGS sequence"/>
</dbReference>
<feature type="domain" description="DUF6590" evidence="2">
    <location>
        <begin position="81"/>
        <end position="229"/>
    </location>
</feature>
<dbReference type="InterPro" id="IPR046497">
    <property type="entry name" value="DUF6590"/>
</dbReference>
<gene>
    <name evidence="3" type="ORF">WHR41_07821</name>
</gene>
<evidence type="ECO:0000259" key="2">
    <source>
        <dbReference type="Pfam" id="PF20233"/>
    </source>
</evidence>
<dbReference type="EMBL" id="JAAQHG020000033">
    <property type="protein sequence ID" value="KAL1583637.1"/>
    <property type="molecule type" value="Genomic_DNA"/>
</dbReference>
<evidence type="ECO:0000313" key="4">
    <source>
        <dbReference type="Proteomes" id="UP000803884"/>
    </source>
</evidence>
<dbReference type="PANTHER" id="PTHR35391:SF5">
    <property type="entry name" value="DUF6590 DOMAIN-CONTAINING PROTEIN"/>
    <property type="match status" value="1"/>
</dbReference>
<proteinExistence type="predicted"/>
<protein>
    <recommendedName>
        <fullName evidence="2">DUF6590 domain-containing protein</fullName>
    </recommendedName>
</protein>
<dbReference type="GeneID" id="96009263"/>
<keyword evidence="4" id="KW-1185">Reference proteome</keyword>
<dbReference type="RefSeq" id="XP_069226744.1">
    <property type="nucleotide sequence ID" value="XM_069376425.1"/>
</dbReference>
<name>A0AB34KI08_9PEZI</name>
<sequence>MSSPTSSSLPSGIQWQLDPQTRRWFYIDSRTRQRVYHPQPQHQALNAPRSAPAPPREVPPFEYRPPRKTLDQDYKVRVHPRKFFKIGKVFLTLHTEPRGSNSTLNTKNHDIYTVALGEQAFSKIRRFIVVREGRDSCSALAISTHSGNGASRRNASEHGIVHTTGTRPPPTMRQEDGLLPSPIRIDPLNEDDRLDATSRMDYGKLYNIEHNVKVKPYGVVNNQSMQTLIKQWTQVFFGRAATPAATAFRSPNPQTLQALKFSPSQIRQVLNILSRRGADPRQVITSVARASAEEALELFQGREAAA</sequence>
<dbReference type="PANTHER" id="PTHR35391">
    <property type="entry name" value="C2H2-TYPE DOMAIN-CONTAINING PROTEIN-RELATED"/>
    <property type="match status" value="1"/>
</dbReference>
<feature type="region of interest" description="Disordered" evidence="1">
    <location>
        <begin position="35"/>
        <end position="67"/>
    </location>
</feature>
<reference evidence="3 4" key="1">
    <citation type="journal article" date="2020" name="Microbiol. Resour. Announc.">
        <title>Draft Genome Sequence of a Cladosporium Species Isolated from the Mesophotic Ascidian Didemnum maculosum.</title>
        <authorList>
            <person name="Gioti A."/>
            <person name="Siaperas R."/>
            <person name="Nikolaivits E."/>
            <person name="Le Goff G."/>
            <person name="Ouazzani J."/>
            <person name="Kotoulas G."/>
            <person name="Topakas E."/>
        </authorList>
    </citation>
    <scope>NUCLEOTIDE SEQUENCE [LARGE SCALE GENOMIC DNA]</scope>
    <source>
        <strain evidence="3 4">TM138-S3</strain>
    </source>
</reference>
<evidence type="ECO:0000256" key="1">
    <source>
        <dbReference type="SAM" id="MobiDB-lite"/>
    </source>
</evidence>